<evidence type="ECO:0000256" key="2">
    <source>
        <dbReference type="ARBA" id="ARBA00023242"/>
    </source>
</evidence>
<keyword evidence="5" id="KW-0175">Coiled coil</keyword>
<evidence type="ECO:0000259" key="7">
    <source>
        <dbReference type="PROSITE" id="PS50918"/>
    </source>
</evidence>
<keyword evidence="2" id="KW-0539">Nucleus</keyword>
<evidence type="ECO:0000256" key="5">
    <source>
        <dbReference type="SAM" id="Coils"/>
    </source>
</evidence>
<feature type="region of interest" description="Disordered" evidence="6">
    <location>
        <begin position="141"/>
        <end position="168"/>
    </location>
</feature>
<dbReference type="InterPro" id="IPR004170">
    <property type="entry name" value="WWE_dom"/>
</dbReference>
<organism evidence="9 10">
    <name type="scientific">Symbiodinium necroappetens</name>
    <dbReference type="NCBI Taxonomy" id="1628268"/>
    <lineage>
        <taxon>Eukaryota</taxon>
        <taxon>Sar</taxon>
        <taxon>Alveolata</taxon>
        <taxon>Dinophyceae</taxon>
        <taxon>Suessiales</taxon>
        <taxon>Symbiodiniaceae</taxon>
        <taxon>Symbiodinium</taxon>
    </lineage>
</organism>
<dbReference type="PANTHER" id="PTHR45740:SF2">
    <property type="entry name" value="POLY [ADP-RIBOSE] POLYMERASE"/>
    <property type="match status" value="1"/>
</dbReference>
<reference evidence="9" key="1">
    <citation type="submission" date="2021-02" db="EMBL/GenBank/DDBJ databases">
        <authorList>
            <person name="Dougan E. K."/>
            <person name="Rhodes N."/>
            <person name="Thang M."/>
            <person name="Chan C."/>
        </authorList>
    </citation>
    <scope>NUCLEOTIDE SEQUENCE</scope>
</reference>
<dbReference type="GO" id="GO:0005634">
    <property type="term" value="C:nucleus"/>
    <property type="evidence" value="ECO:0007669"/>
    <property type="project" value="UniProtKB-SubCell"/>
</dbReference>
<evidence type="ECO:0000256" key="3">
    <source>
        <dbReference type="ARBA" id="ARBA00024347"/>
    </source>
</evidence>
<dbReference type="Pfam" id="PF00644">
    <property type="entry name" value="PARP"/>
    <property type="match status" value="1"/>
</dbReference>
<keyword evidence="4" id="KW-0328">Glycosyltransferase</keyword>
<name>A0A812Y922_9DINO</name>
<feature type="coiled-coil region" evidence="5">
    <location>
        <begin position="59"/>
        <end position="107"/>
    </location>
</feature>
<feature type="domain" description="WWE" evidence="7">
    <location>
        <begin position="265"/>
        <end position="346"/>
    </location>
</feature>
<dbReference type="OrthoDB" id="6133115at2759"/>
<dbReference type="SUPFAM" id="SSF56399">
    <property type="entry name" value="ADP-ribosylation"/>
    <property type="match status" value="1"/>
</dbReference>
<evidence type="ECO:0000313" key="10">
    <source>
        <dbReference type="Proteomes" id="UP000601435"/>
    </source>
</evidence>
<proteinExistence type="inferred from homology"/>
<dbReference type="GO" id="GO:0003950">
    <property type="term" value="F:NAD+ poly-ADP-ribosyltransferase activity"/>
    <property type="evidence" value="ECO:0007669"/>
    <property type="project" value="UniProtKB-UniRule"/>
</dbReference>
<evidence type="ECO:0000259" key="8">
    <source>
        <dbReference type="PROSITE" id="PS51059"/>
    </source>
</evidence>
<dbReference type="SUPFAM" id="SSF117839">
    <property type="entry name" value="WWE domain"/>
    <property type="match status" value="1"/>
</dbReference>
<keyword evidence="10" id="KW-1185">Reference proteome</keyword>
<dbReference type="GO" id="GO:1990404">
    <property type="term" value="F:NAD+-protein mono-ADP-ribosyltransferase activity"/>
    <property type="evidence" value="ECO:0007669"/>
    <property type="project" value="TreeGrafter"/>
</dbReference>
<evidence type="ECO:0000256" key="1">
    <source>
        <dbReference type="ARBA" id="ARBA00004123"/>
    </source>
</evidence>
<comment type="subcellular location">
    <subcellularLocation>
        <location evidence="1">Nucleus</location>
    </subcellularLocation>
</comment>
<dbReference type="PROSITE" id="PS51059">
    <property type="entry name" value="PARP_CATALYTIC"/>
    <property type="match status" value="1"/>
</dbReference>
<evidence type="ECO:0000256" key="6">
    <source>
        <dbReference type="SAM" id="MobiDB-lite"/>
    </source>
</evidence>
<dbReference type="PANTHER" id="PTHR45740">
    <property type="entry name" value="POLY [ADP-RIBOSE] POLYMERASE"/>
    <property type="match status" value="1"/>
</dbReference>
<feature type="non-terminal residue" evidence="9">
    <location>
        <position position="1"/>
    </location>
</feature>
<dbReference type="Pfam" id="PF02825">
    <property type="entry name" value="WWE"/>
    <property type="match status" value="1"/>
</dbReference>
<feature type="coiled-coil region" evidence="5">
    <location>
        <begin position="207"/>
        <end position="269"/>
    </location>
</feature>
<dbReference type="InterPro" id="IPR012317">
    <property type="entry name" value="Poly(ADP-ribose)pol_cat_dom"/>
</dbReference>
<keyword evidence="4" id="KW-0808">Transferase</keyword>
<dbReference type="PROSITE" id="PS50918">
    <property type="entry name" value="WWE"/>
    <property type="match status" value="1"/>
</dbReference>
<gene>
    <name evidence="9" type="primary">Tnks</name>
    <name evidence="9" type="ORF">SNEC2469_LOCUS22756</name>
</gene>
<comment type="caution">
    <text evidence="9">The sequence shown here is derived from an EMBL/GenBank/DDBJ whole genome shotgun (WGS) entry which is preliminary data.</text>
</comment>
<accession>A0A812Y922</accession>
<evidence type="ECO:0000313" key="9">
    <source>
        <dbReference type="EMBL" id="CAE7777257.1"/>
    </source>
</evidence>
<protein>
    <recommendedName>
        <fullName evidence="4">Poly [ADP-ribose] polymerase</fullName>
        <shortName evidence="4">PARP</shortName>
        <ecNumber evidence="4">2.4.2.-</ecNumber>
    </recommendedName>
</protein>
<dbReference type="InterPro" id="IPR037197">
    <property type="entry name" value="WWE_dom_sf"/>
</dbReference>
<evidence type="ECO:0000256" key="4">
    <source>
        <dbReference type="RuleBase" id="RU362114"/>
    </source>
</evidence>
<dbReference type="Proteomes" id="UP000601435">
    <property type="component" value="Unassembled WGS sequence"/>
</dbReference>
<comment type="similarity">
    <text evidence="3">Belongs to the ARTD/PARP family.</text>
</comment>
<sequence>DEVSLVRDELGIAQTKLSDALLALQQEWDDRKILESQLAERDDDIRLVRLDLRAEIVQMIAVKDELAKAKKTLKQELEDRMGLESRLKHAELAVEEELARRKSLENLLNERKDGIVPCLSSPSCGSSTLQRVRDIDVIPKPAKRRRSRVVSSSSESSGRRRAGKEVKHQLEQKALSLELATTRAKLADTELALKEELQHGRSLVMECTKLEEKLSMEEARRTSIEADSEETRKRADDLATRLQATVSYLAKEREQKQLAEKKLIDIQLQKRSASHGACWQYEMDGYWHPFSPEGNEQMQQAYLAYCEDPQNSRCASIVAGGVERIVDFLEMKQTNAGTRKTRPIHINTGAPMQWESAPAALLRQRDDLRSFYVEVKDASLLEVFNRLLWSTGHAWDVSTGCSHMKTATVKSVHRIENYQLWQRYQARLHTMREDQAKYNLHITPAALDLDGREAVMADSQHRLDCGAPLACEVDEKILLHGTSWSNADSIVMHGFDHRTCRRGMYGDGVYFAGAACKSHQYSCGVHSGKASLCKCERTLIIARVALGDAYYASGTRYGERRPPNRTGAAGTHGSVVVNPGAVVGHHMPAQVHQEFVIFDREQAYPAFVVQYLP</sequence>
<dbReference type="AlphaFoldDB" id="A0A812Y922"/>
<keyword evidence="4" id="KW-0520">NAD</keyword>
<dbReference type="EC" id="2.4.2.-" evidence="4"/>
<dbReference type="Gene3D" id="3.90.228.10">
    <property type="match status" value="1"/>
</dbReference>
<feature type="domain" description="PARP catalytic" evidence="8">
    <location>
        <begin position="355"/>
        <end position="613"/>
    </location>
</feature>
<dbReference type="EMBL" id="CAJNJA010041707">
    <property type="protein sequence ID" value="CAE7777257.1"/>
    <property type="molecule type" value="Genomic_DNA"/>
</dbReference>
<dbReference type="InterPro" id="IPR051712">
    <property type="entry name" value="ARTD-AVP"/>
</dbReference>
<dbReference type="Gene3D" id="3.30.720.50">
    <property type="match status" value="1"/>
</dbReference>